<protein>
    <recommendedName>
        <fullName evidence="12">Peroxidase</fullName>
        <ecNumber evidence="12">1.11.1.-</ecNumber>
    </recommendedName>
</protein>
<comment type="cofactor">
    <cofactor evidence="9">
        <name>heme b</name>
        <dbReference type="ChEBI" id="CHEBI:60344"/>
    </cofactor>
    <text evidence="9">Binds 1 heme b (iron(II)-protoporphyrin IX) group per subunit.</text>
</comment>
<accession>A0A9P4ICQ1</accession>
<keyword evidence="2 12" id="KW-0575">Peroxidase</keyword>
<feature type="signal peptide" evidence="12">
    <location>
        <begin position="1"/>
        <end position="18"/>
    </location>
</feature>
<keyword evidence="3 9" id="KW-0349">Heme</keyword>
<dbReference type="GO" id="GO:0000302">
    <property type="term" value="P:response to reactive oxygen species"/>
    <property type="evidence" value="ECO:0007669"/>
    <property type="project" value="TreeGrafter"/>
</dbReference>
<dbReference type="GO" id="GO:0004601">
    <property type="term" value="F:peroxidase activity"/>
    <property type="evidence" value="ECO:0007669"/>
    <property type="project" value="UniProtKB-KW"/>
</dbReference>
<evidence type="ECO:0000256" key="10">
    <source>
        <dbReference type="PIRSR" id="PIRSR601621-3"/>
    </source>
</evidence>
<dbReference type="InterPro" id="IPR044831">
    <property type="entry name" value="Ccp1-like"/>
</dbReference>
<evidence type="ECO:0000256" key="11">
    <source>
        <dbReference type="PIRSR" id="PIRSR601621-4"/>
    </source>
</evidence>
<keyword evidence="4 9" id="KW-0479">Metal-binding</keyword>
<feature type="binding site" evidence="9">
    <location>
        <position position="83"/>
    </location>
    <ligand>
        <name>Ca(2+)</name>
        <dbReference type="ChEBI" id="CHEBI:29108"/>
        <label>1</label>
    </ligand>
</feature>
<feature type="binding site" evidence="9">
    <location>
        <position position="228"/>
    </location>
    <ligand>
        <name>Ca(2+)</name>
        <dbReference type="ChEBI" id="CHEBI:29108"/>
        <label>2</label>
    </ligand>
</feature>
<evidence type="ECO:0000256" key="12">
    <source>
        <dbReference type="RuleBase" id="RU363051"/>
    </source>
</evidence>
<feature type="active site" description="Proton acceptor" evidence="8">
    <location>
        <position position="82"/>
    </location>
</feature>
<dbReference type="Gene3D" id="1.10.520.10">
    <property type="match status" value="1"/>
</dbReference>
<feature type="disulfide bond" evidence="11">
    <location>
        <begin position="69"/>
        <end position="148"/>
    </location>
</feature>
<evidence type="ECO:0000256" key="3">
    <source>
        <dbReference type="ARBA" id="ARBA00022617"/>
    </source>
</evidence>
<keyword evidence="5 12" id="KW-0560">Oxidoreductase</keyword>
<evidence type="ECO:0000256" key="2">
    <source>
        <dbReference type="ARBA" id="ARBA00022559"/>
    </source>
</evidence>
<keyword evidence="9 12" id="KW-0106">Calcium</keyword>
<dbReference type="EC" id="1.11.1.-" evidence="12"/>
<keyword evidence="12" id="KW-0732">Signal</keyword>
<evidence type="ECO:0000313" key="15">
    <source>
        <dbReference type="Proteomes" id="UP000799772"/>
    </source>
</evidence>
<evidence type="ECO:0000256" key="5">
    <source>
        <dbReference type="ARBA" id="ARBA00023002"/>
    </source>
</evidence>
<keyword evidence="6 9" id="KW-0408">Iron</keyword>
<keyword evidence="11" id="KW-1015">Disulfide bond</keyword>
<evidence type="ECO:0000256" key="7">
    <source>
        <dbReference type="ARBA" id="ARBA00023180"/>
    </source>
</evidence>
<feature type="chain" id="PRO_5040541943" description="Peroxidase" evidence="12">
    <location>
        <begin position="19"/>
        <end position="319"/>
    </location>
</feature>
<comment type="similarity">
    <text evidence="1 12">Belongs to the peroxidase family. Ligninase subfamily.</text>
</comment>
<keyword evidence="7" id="KW-0325">Glycoprotein</keyword>
<feature type="site" description="Transition state stabilizer" evidence="10">
    <location>
        <position position="78"/>
    </location>
</feature>
<feature type="binding site" evidence="9">
    <location>
        <position position="204"/>
    </location>
    <ligand>
        <name>Ca(2+)</name>
        <dbReference type="ChEBI" id="CHEBI:29108"/>
        <label>2</label>
    </ligand>
</feature>
<evidence type="ECO:0000313" key="14">
    <source>
        <dbReference type="EMBL" id="KAF2097578.1"/>
    </source>
</evidence>
<dbReference type="GO" id="GO:0046872">
    <property type="term" value="F:metal ion binding"/>
    <property type="evidence" value="ECO:0007669"/>
    <property type="project" value="UniProtKB-UniRule"/>
</dbReference>
<evidence type="ECO:0000256" key="1">
    <source>
        <dbReference type="ARBA" id="ARBA00006089"/>
    </source>
</evidence>
<feature type="binding site" evidence="9">
    <location>
        <position position="221"/>
    </location>
    <ligand>
        <name>Ca(2+)</name>
        <dbReference type="ChEBI" id="CHEBI:29108"/>
        <label>2</label>
    </ligand>
</feature>
<evidence type="ECO:0000259" key="13">
    <source>
        <dbReference type="PROSITE" id="PS50873"/>
    </source>
</evidence>
<dbReference type="GO" id="GO:0020037">
    <property type="term" value="F:heme binding"/>
    <property type="evidence" value="ECO:0007669"/>
    <property type="project" value="UniProtKB-UniRule"/>
</dbReference>
<comment type="cofactor">
    <cofactor evidence="9 12">
        <name>Ca(2+)</name>
        <dbReference type="ChEBI" id="CHEBI:29108"/>
    </cofactor>
    <text evidence="9 12">Binds 2 calcium ions per subunit.</text>
</comment>
<dbReference type="AlphaFoldDB" id="A0A9P4ICQ1"/>
<dbReference type="GO" id="GO:0034599">
    <property type="term" value="P:cellular response to oxidative stress"/>
    <property type="evidence" value="ECO:0007669"/>
    <property type="project" value="InterPro"/>
</dbReference>
<feature type="binding site" evidence="9">
    <location>
        <position position="100"/>
    </location>
    <ligand>
        <name>Ca(2+)</name>
        <dbReference type="ChEBI" id="CHEBI:29108"/>
        <label>1</label>
    </ligand>
</feature>
<dbReference type="PROSITE" id="PS00436">
    <property type="entry name" value="PEROXIDASE_2"/>
    <property type="match status" value="1"/>
</dbReference>
<dbReference type="Proteomes" id="UP000799772">
    <property type="component" value="Unassembled WGS sequence"/>
</dbReference>
<dbReference type="PROSITE" id="PS50873">
    <property type="entry name" value="PEROXIDASE_4"/>
    <property type="match status" value="1"/>
</dbReference>
<proteinExistence type="inferred from homology"/>
<dbReference type="PANTHER" id="PTHR31356:SF66">
    <property type="entry name" value="CATALASE-PEROXIDASE"/>
    <property type="match status" value="1"/>
</dbReference>
<dbReference type="Gene3D" id="1.10.420.10">
    <property type="entry name" value="Peroxidase, domain 2"/>
    <property type="match status" value="1"/>
</dbReference>
<organism evidence="14 15">
    <name type="scientific">Rhizodiscina lignyota</name>
    <dbReference type="NCBI Taxonomy" id="1504668"/>
    <lineage>
        <taxon>Eukaryota</taxon>
        <taxon>Fungi</taxon>
        <taxon>Dikarya</taxon>
        <taxon>Ascomycota</taxon>
        <taxon>Pezizomycotina</taxon>
        <taxon>Dothideomycetes</taxon>
        <taxon>Pleosporomycetidae</taxon>
        <taxon>Aulographales</taxon>
        <taxon>Rhizodiscinaceae</taxon>
        <taxon>Rhizodiscina</taxon>
    </lineage>
</organism>
<dbReference type="Pfam" id="PF00141">
    <property type="entry name" value="peroxidase"/>
    <property type="match status" value="1"/>
</dbReference>
<feature type="binding site" evidence="9">
    <location>
        <position position="98"/>
    </location>
    <ligand>
        <name>Ca(2+)</name>
        <dbReference type="ChEBI" id="CHEBI:29108"/>
        <label>1</label>
    </ligand>
</feature>
<feature type="binding site" evidence="9">
    <location>
        <position position="223"/>
    </location>
    <ligand>
        <name>Ca(2+)</name>
        <dbReference type="ChEBI" id="CHEBI:29108"/>
        <label>2</label>
    </ligand>
</feature>
<dbReference type="SUPFAM" id="SSF48113">
    <property type="entry name" value="Heme-dependent peroxidases"/>
    <property type="match status" value="1"/>
</dbReference>
<keyword evidence="15" id="KW-1185">Reference proteome</keyword>
<feature type="binding site" description="axial binding residue" evidence="9">
    <location>
        <position position="203"/>
    </location>
    <ligand>
        <name>heme b</name>
        <dbReference type="ChEBI" id="CHEBI:60344"/>
    </ligand>
    <ligandPart>
        <name>Fe</name>
        <dbReference type="ChEBI" id="CHEBI:18248"/>
    </ligandPart>
</feature>
<evidence type="ECO:0000256" key="6">
    <source>
        <dbReference type="ARBA" id="ARBA00023004"/>
    </source>
</evidence>
<evidence type="ECO:0000256" key="9">
    <source>
        <dbReference type="PIRSR" id="PIRSR601621-2"/>
    </source>
</evidence>
<dbReference type="InterPro" id="IPR002016">
    <property type="entry name" value="Haem_peroxidase"/>
</dbReference>
<dbReference type="PRINTS" id="PR00462">
    <property type="entry name" value="LIGNINASE"/>
</dbReference>
<comment type="caution">
    <text evidence="14">The sequence shown here is derived from an EMBL/GenBank/DDBJ whole genome shotgun (WGS) entry which is preliminary data.</text>
</comment>
<dbReference type="InterPro" id="IPR001621">
    <property type="entry name" value="Ligninase"/>
</dbReference>
<dbReference type="PRINTS" id="PR00458">
    <property type="entry name" value="PEROXIDASE"/>
</dbReference>
<evidence type="ECO:0000256" key="4">
    <source>
        <dbReference type="ARBA" id="ARBA00022723"/>
    </source>
</evidence>
<dbReference type="PANTHER" id="PTHR31356">
    <property type="entry name" value="THYLAKOID LUMENAL 29 KDA PROTEIN, CHLOROPLASTIC-RELATED"/>
    <property type="match status" value="1"/>
</dbReference>
<evidence type="ECO:0000256" key="8">
    <source>
        <dbReference type="PIRSR" id="PIRSR601621-1"/>
    </source>
</evidence>
<gene>
    <name evidence="14" type="ORF">NA57DRAFT_58154</name>
</gene>
<dbReference type="EMBL" id="ML978128">
    <property type="protein sequence ID" value="KAF2097578.1"/>
    <property type="molecule type" value="Genomic_DNA"/>
</dbReference>
<dbReference type="OrthoDB" id="2113341at2759"/>
<feature type="domain" description="Plant heme peroxidase family profile" evidence="13">
    <location>
        <begin position="72"/>
        <end position="313"/>
    </location>
</feature>
<reference evidence="14" key="1">
    <citation type="journal article" date="2020" name="Stud. Mycol.">
        <title>101 Dothideomycetes genomes: a test case for predicting lifestyles and emergence of pathogens.</title>
        <authorList>
            <person name="Haridas S."/>
            <person name="Albert R."/>
            <person name="Binder M."/>
            <person name="Bloem J."/>
            <person name="Labutti K."/>
            <person name="Salamov A."/>
            <person name="Andreopoulos B."/>
            <person name="Baker S."/>
            <person name="Barry K."/>
            <person name="Bills G."/>
            <person name="Bluhm B."/>
            <person name="Cannon C."/>
            <person name="Castanera R."/>
            <person name="Culley D."/>
            <person name="Daum C."/>
            <person name="Ezra D."/>
            <person name="Gonzalez J."/>
            <person name="Henrissat B."/>
            <person name="Kuo A."/>
            <person name="Liang C."/>
            <person name="Lipzen A."/>
            <person name="Lutzoni F."/>
            <person name="Magnuson J."/>
            <person name="Mondo S."/>
            <person name="Nolan M."/>
            <person name="Ohm R."/>
            <person name="Pangilinan J."/>
            <person name="Park H.-J."/>
            <person name="Ramirez L."/>
            <person name="Alfaro M."/>
            <person name="Sun H."/>
            <person name="Tritt A."/>
            <person name="Yoshinaga Y."/>
            <person name="Zwiers L.-H."/>
            <person name="Turgeon B."/>
            <person name="Goodwin S."/>
            <person name="Spatafora J."/>
            <person name="Crous P."/>
            <person name="Grigoriev I."/>
        </authorList>
    </citation>
    <scope>NUCLEOTIDE SEQUENCE</scope>
    <source>
        <strain evidence="14">CBS 133067</strain>
    </source>
</reference>
<name>A0A9P4ICQ1_9PEZI</name>
<sequence>MRSSTLFAIVGTVAAAEAFELPGRGLLPSISIGIGAKPSASPAAGSCPSVWNDVVTELHAAFLGSNGQCNDLARQAVRAGFHDCGTYRPSMGTSAGCDGSFILAKEYENSENKGLQQIGDFYTGVLQKFKVGAGDLIQMGASTATVTCPLGPVVQTFVGRPDRKTANPTGILPSPFDPASKTIPLFEGYGLTSDDFVALLGAHTTSTQKFVDPQKAGAGQDTTPGTWDVKYYGQTLDKKAPFTFESDKSVANNSQTSGTFKAFVNNQFGWNVAFAQAMTKLSLVGVPGGSSKLIDCTSALPAGTVKRDIRAAPINGRAI</sequence>
<dbReference type="InterPro" id="IPR019794">
    <property type="entry name" value="Peroxidases_AS"/>
</dbReference>
<dbReference type="InterPro" id="IPR010255">
    <property type="entry name" value="Haem_peroxidase_sf"/>
</dbReference>
<dbReference type="GO" id="GO:0042744">
    <property type="term" value="P:hydrogen peroxide catabolic process"/>
    <property type="evidence" value="ECO:0007669"/>
    <property type="project" value="TreeGrafter"/>
</dbReference>